<dbReference type="AlphaFoldDB" id="A0A9P7AT76"/>
<accession>A0A9P7AT76</accession>
<protein>
    <submittedName>
        <fullName evidence="2">Uncharacterized protein</fullName>
    </submittedName>
</protein>
<dbReference type="RefSeq" id="XP_041185279.1">
    <property type="nucleotide sequence ID" value="XM_041333818.1"/>
</dbReference>
<sequence>MSFTSESFDFPTSWSNTNHSSDSTFPTFGSPDFTSTPFPQPPALPVSKGHDLAEASGVTKRRPKHVTQPKDTGYHGKKKQLVGNEAGNAVQMKTMLRSDKDGVSVTNHIYLMTSDPGPIQSTCDAGYDCICGEINSALLGLSLHHSTKDKIWRCIQQVEGYQVNSWKAILVKLDIPEECHHNMLQIMASASHDRKLMKWTRNQLFLRSRMLQKTRGVNSWNTFVKAQLKDENEGLGRGDCTKLTAFITENKAMLLQDYRKLTFAEKQAYNACVLEDCQEKNRTARSNPKAIKHDVNAAFTFMDREWMALHACTGLEGFYVARNLKNLFGTS</sequence>
<dbReference type="GeneID" id="64627835"/>
<reference evidence="2" key="1">
    <citation type="journal article" date="2020" name="New Phytol.">
        <title>Comparative genomics reveals dynamic genome evolution in host specialist ectomycorrhizal fungi.</title>
        <authorList>
            <person name="Lofgren L.A."/>
            <person name="Nguyen N.H."/>
            <person name="Vilgalys R."/>
            <person name="Ruytinx J."/>
            <person name="Liao H.L."/>
            <person name="Branco S."/>
            <person name="Kuo A."/>
            <person name="LaButti K."/>
            <person name="Lipzen A."/>
            <person name="Andreopoulos W."/>
            <person name="Pangilinan J."/>
            <person name="Riley R."/>
            <person name="Hundley H."/>
            <person name="Na H."/>
            <person name="Barry K."/>
            <person name="Grigoriev I.V."/>
            <person name="Stajich J.E."/>
            <person name="Kennedy P.G."/>
        </authorList>
    </citation>
    <scope>NUCLEOTIDE SEQUENCE</scope>
    <source>
        <strain evidence="2">MN1</strain>
    </source>
</reference>
<feature type="compositionally biased region" description="Polar residues" evidence="1">
    <location>
        <begin position="1"/>
        <end position="37"/>
    </location>
</feature>
<proteinExistence type="predicted"/>
<dbReference type="OrthoDB" id="2683473at2759"/>
<evidence type="ECO:0000256" key="1">
    <source>
        <dbReference type="SAM" id="MobiDB-lite"/>
    </source>
</evidence>
<gene>
    <name evidence="2" type="ORF">BJ212DRAFT_1306479</name>
</gene>
<dbReference type="Proteomes" id="UP000807769">
    <property type="component" value="Unassembled WGS sequence"/>
</dbReference>
<organism evidence="2 3">
    <name type="scientific">Suillus subaureus</name>
    <dbReference type="NCBI Taxonomy" id="48587"/>
    <lineage>
        <taxon>Eukaryota</taxon>
        <taxon>Fungi</taxon>
        <taxon>Dikarya</taxon>
        <taxon>Basidiomycota</taxon>
        <taxon>Agaricomycotina</taxon>
        <taxon>Agaricomycetes</taxon>
        <taxon>Agaricomycetidae</taxon>
        <taxon>Boletales</taxon>
        <taxon>Suillineae</taxon>
        <taxon>Suillaceae</taxon>
        <taxon>Suillus</taxon>
    </lineage>
</organism>
<comment type="caution">
    <text evidence="2">The sequence shown here is derived from an EMBL/GenBank/DDBJ whole genome shotgun (WGS) entry which is preliminary data.</text>
</comment>
<feature type="region of interest" description="Disordered" evidence="1">
    <location>
        <begin position="1"/>
        <end position="78"/>
    </location>
</feature>
<evidence type="ECO:0000313" key="2">
    <source>
        <dbReference type="EMBL" id="KAG1795853.1"/>
    </source>
</evidence>
<evidence type="ECO:0000313" key="3">
    <source>
        <dbReference type="Proteomes" id="UP000807769"/>
    </source>
</evidence>
<name>A0A9P7AT76_9AGAM</name>
<keyword evidence="3" id="KW-1185">Reference proteome</keyword>
<dbReference type="EMBL" id="JABBWG010000298">
    <property type="protein sequence ID" value="KAG1795853.1"/>
    <property type="molecule type" value="Genomic_DNA"/>
</dbReference>